<feature type="transmembrane region" description="Helical" evidence="1">
    <location>
        <begin position="120"/>
        <end position="140"/>
    </location>
</feature>
<dbReference type="PANTHER" id="PTHR40106">
    <property type="entry name" value="INNER MEMBRANE PROTEIN RCLC"/>
    <property type="match status" value="1"/>
</dbReference>
<dbReference type="GO" id="GO:1901530">
    <property type="term" value="P:response to hypochlorite"/>
    <property type="evidence" value="ECO:0007669"/>
    <property type="project" value="TreeGrafter"/>
</dbReference>
<evidence type="ECO:0000313" key="2">
    <source>
        <dbReference type="EMBL" id="PRY52855.1"/>
    </source>
</evidence>
<keyword evidence="1" id="KW-1133">Transmembrane helix</keyword>
<accession>A0A2T0U4K0</accession>
<keyword evidence="3" id="KW-1185">Reference proteome</keyword>
<dbReference type="OrthoDB" id="1118972at2"/>
<evidence type="ECO:0000313" key="3">
    <source>
        <dbReference type="Proteomes" id="UP000238034"/>
    </source>
</evidence>
<dbReference type="InterPro" id="IPR007339">
    <property type="entry name" value="RclC-like"/>
</dbReference>
<feature type="transmembrane region" description="Helical" evidence="1">
    <location>
        <begin position="89"/>
        <end position="108"/>
    </location>
</feature>
<dbReference type="PIRSF" id="PIRSF028065">
    <property type="entry name" value="UCP028065"/>
    <property type="match status" value="1"/>
</dbReference>
<feature type="transmembrane region" description="Helical" evidence="1">
    <location>
        <begin position="160"/>
        <end position="179"/>
    </location>
</feature>
<reference evidence="2 3" key="1">
    <citation type="submission" date="2018-03" db="EMBL/GenBank/DDBJ databases">
        <title>Genomic Encyclopedia of Type Strains, Phase III (KMG-III): the genomes of soil and plant-associated and newly described type strains.</title>
        <authorList>
            <person name="Whitman W."/>
        </authorList>
    </citation>
    <scope>NUCLEOTIDE SEQUENCE [LARGE SCALE GENOMIC DNA]</scope>
    <source>
        <strain evidence="2 3">CGMCC 1.9313</strain>
    </source>
</reference>
<gene>
    <name evidence="2" type="ORF">B0I27_105325</name>
</gene>
<feature type="transmembrane region" description="Helical" evidence="1">
    <location>
        <begin position="14"/>
        <end position="33"/>
    </location>
</feature>
<sequence>MIKLFRIAADMQEAGVHIARWGIVIVLLWIGGLKAFRYEAVGIVPFVAHSPVMSFFYKYDAPEYKTHMNKEGEYVAENIRWHEENNTYLFSYGLGTVICLIGLMIAVYSIWPGISAVGSFLAFVMSLVTLSFLITTPQTWVPDLGDAEHGFPYLSVAGRLVIKDVIMLGASIATMGQAARKYLKTRR</sequence>
<proteinExistence type="predicted"/>
<name>A0A2T0U4K0_9SPHI</name>
<dbReference type="GO" id="GO:0005886">
    <property type="term" value="C:plasma membrane"/>
    <property type="evidence" value="ECO:0007669"/>
    <property type="project" value="TreeGrafter"/>
</dbReference>
<evidence type="ECO:0000256" key="1">
    <source>
        <dbReference type="SAM" id="Phobius"/>
    </source>
</evidence>
<dbReference type="Pfam" id="PF04224">
    <property type="entry name" value="DUF417"/>
    <property type="match status" value="1"/>
</dbReference>
<dbReference type="PANTHER" id="PTHR40106:SF1">
    <property type="entry name" value="INNER MEMBRANE PROTEIN RCLC"/>
    <property type="match status" value="1"/>
</dbReference>
<dbReference type="RefSeq" id="WP_106293253.1">
    <property type="nucleotide sequence ID" value="NZ_PVTH01000005.1"/>
</dbReference>
<keyword evidence="1" id="KW-0472">Membrane</keyword>
<dbReference type="InterPro" id="IPR016865">
    <property type="entry name" value="RclC"/>
</dbReference>
<comment type="caution">
    <text evidence="2">The sequence shown here is derived from an EMBL/GenBank/DDBJ whole genome shotgun (WGS) entry which is preliminary data.</text>
</comment>
<dbReference type="AlphaFoldDB" id="A0A2T0U4K0"/>
<protein>
    <submittedName>
        <fullName evidence="2">Putative membrane protein YkgB</fullName>
    </submittedName>
</protein>
<keyword evidence="1" id="KW-0812">Transmembrane</keyword>
<dbReference type="EMBL" id="PVTH01000005">
    <property type="protein sequence ID" value="PRY52855.1"/>
    <property type="molecule type" value="Genomic_DNA"/>
</dbReference>
<organism evidence="2 3">
    <name type="scientific">Arcticibacter pallidicorallinus</name>
    <dbReference type="NCBI Taxonomy" id="1259464"/>
    <lineage>
        <taxon>Bacteria</taxon>
        <taxon>Pseudomonadati</taxon>
        <taxon>Bacteroidota</taxon>
        <taxon>Sphingobacteriia</taxon>
        <taxon>Sphingobacteriales</taxon>
        <taxon>Sphingobacteriaceae</taxon>
        <taxon>Arcticibacter</taxon>
    </lineage>
</organism>
<dbReference type="Proteomes" id="UP000238034">
    <property type="component" value="Unassembled WGS sequence"/>
</dbReference>